<keyword evidence="3 5" id="KW-1133">Transmembrane helix</keyword>
<feature type="transmembrane region" description="Helical" evidence="5">
    <location>
        <begin position="379"/>
        <end position="398"/>
    </location>
</feature>
<feature type="transmembrane region" description="Helical" evidence="5">
    <location>
        <begin position="6"/>
        <end position="21"/>
    </location>
</feature>
<feature type="transmembrane region" description="Helical" evidence="5">
    <location>
        <begin position="347"/>
        <end position="367"/>
    </location>
</feature>
<feature type="transmembrane region" description="Helical" evidence="5">
    <location>
        <begin position="250"/>
        <end position="273"/>
    </location>
</feature>
<gene>
    <name evidence="7" type="ORF">KI659_10880</name>
</gene>
<keyword evidence="2 5" id="KW-0812">Transmembrane</keyword>
<dbReference type="Proteomes" id="UP001319104">
    <property type="component" value="Unassembled WGS sequence"/>
</dbReference>
<feature type="transmembrane region" description="Helical" evidence="5">
    <location>
        <begin position="211"/>
        <end position="244"/>
    </location>
</feature>
<feature type="transmembrane region" description="Helical" evidence="5">
    <location>
        <begin position="80"/>
        <end position="99"/>
    </location>
</feature>
<dbReference type="GO" id="GO:0016020">
    <property type="term" value="C:membrane"/>
    <property type="evidence" value="ECO:0007669"/>
    <property type="project" value="UniProtKB-SubCell"/>
</dbReference>
<dbReference type="EMBL" id="JAHCMY010000005">
    <property type="protein sequence ID" value="MBS9524519.1"/>
    <property type="molecule type" value="Genomic_DNA"/>
</dbReference>
<dbReference type="InterPro" id="IPR007016">
    <property type="entry name" value="O-antigen_ligase-rel_domated"/>
</dbReference>
<evidence type="ECO:0000313" key="8">
    <source>
        <dbReference type="Proteomes" id="UP001319104"/>
    </source>
</evidence>
<protein>
    <submittedName>
        <fullName evidence="7">O-antigen ligase family protein</fullName>
    </submittedName>
</protein>
<feature type="transmembrane region" description="Helical" evidence="5">
    <location>
        <begin position="28"/>
        <end position="44"/>
    </location>
</feature>
<comment type="caution">
    <text evidence="7">The sequence shown here is derived from an EMBL/GenBank/DDBJ whole genome shotgun (WGS) entry which is preliminary data.</text>
</comment>
<evidence type="ECO:0000256" key="1">
    <source>
        <dbReference type="ARBA" id="ARBA00004141"/>
    </source>
</evidence>
<evidence type="ECO:0000313" key="7">
    <source>
        <dbReference type="EMBL" id="MBS9524519.1"/>
    </source>
</evidence>
<dbReference type="PANTHER" id="PTHR37422:SF13">
    <property type="entry name" value="LIPOPOLYSACCHARIDE BIOSYNTHESIS PROTEIN PA4999-RELATED"/>
    <property type="match status" value="1"/>
</dbReference>
<sequence>MKLEVLLALTGIATFVILILLSTNPRRLTILYVLAAFPLMDLYITPYNMGGLKLFDGIALISGFLLFGKLSRFTNKSFTYTIFAFLLILIIGSLSSPFISNSLISILPILSMVIFAKLLVDELIELEGFTQEVIDYIKMAAIGALLFLSIQLLVGLEFTFYKELNPNINDPEGFRYPGYFSDTQKFAQFLSMTAFLFLIKTKNRILNSLNYFLLFLIFLAITFTGGRAALLGLGFGIMAILIFGEWKYRKYAAIAGVIGLCLYLSFSQHLILFNRAEKVDDSLNFRLLIWKESFDIFLQNPFLGIGTGNFQAYITIYAPHLYWPQLSGEIMYMDHPENGYLKLLTEYGLVAFSLQFYILASLLYYSISKFYKRAQNYNLLFITSSIIGFGISFITVYSLGDKRILITVITLFSLLIYYRLNPSDSYLCPIPNQRSHSI</sequence>
<name>A0AAP2CIX0_9BACT</name>
<dbReference type="Pfam" id="PF04932">
    <property type="entry name" value="Wzy_C"/>
    <property type="match status" value="1"/>
</dbReference>
<evidence type="ECO:0000256" key="3">
    <source>
        <dbReference type="ARBA" id="ARBA00022989"/>
    </source>
</evidence>
<evidence type="ECO:0000256" key="2">
    <source>
        <dbReference type="ARBA" id="ARBA00022692"/>
    </source>
</evidence>
<dbReference type="RefSeq" id="WP_213945375.1">
    <property type="nucleotide sequence ID" value="NZ_JAHCMY010000005.1"/>
</dbReference>
<feature type="transmembrane region" description="Helical" evidence="5">
    <location>
        <begin position="136"/>
        <end position="156"/>
    </location>
</feature>
<evidence type="ECO:0000256" key="4">
    <source>
        <dbReference type="ARBA" id="ARBA00023136"/>
    </source>
</evidence>
<evidence type="ECO:0000259" key="6">
    <source>
        <dbReference type="Pfam" id="PF04932"/>
    </source>
</evidence>
<organism evidence="7 8">
    <name type="scientific">Litoribacter ruber</name>
    <dbReference type="NCBI Taxonomy" id="702568"/>
    <lineage>
        <taxon>Bacteria</taxon>
        <taxon>Pseudomonadati</taxon>
        <taxon>Bacteroidota</taxon>
        <taxon>Cytophagia</taxon>
        <taxon>Cytophagales</taxon>
        <taxon>Cyclobacteriaceae</taxon>
        <taxon>Litoribacter</taxon>
    </lineage>
</organism>
<proteinExistence type="predicted"/>
<keyword evidence="4 5" id="KW-0472">Membrane</keyword>
<accession>A0AAP2CIX0</accession>
<feature type="transmembrane region" description="Helical" evidence="5">
    <location>
        <begin position="105"/>
        <end position="124"/>
    </location>
</feature>
<comment type="subcellular location">
    <subcellularLocation>
        <location evidence="1">Membrane</location>
        <topology evidence="1">Multi-pass membrane protein</topology>
    </subcellularLocation>
</comment>
<dbReference type="InterPro" id="IPR051533">
    <property type="entry name" value="WaaL-like"/>
</dbReference>
<dbReference type="GO" id="GO:0016874">
    <property type="term" value="F:ligase activity"/>
    <property type="evidence" value="ECO:0007669"/>
    <property type="project" value="UniProtKB-KW"/>
</dbReference>
<evidence type="ECO:0000256" key="5">
    <source>
        <dbReference type="SAM" id="Phobius"/>
    </source>
</evidence>
<keyword evidence="8" id="KW-1185">Reference proteome</keyword>
<feature type="transmembrane region" description="Helical" evidence="5">
    <location>
        <begin position="404"/>
        <end position="420"/>
    </location>
</feature>
<reference evidence="7 8" key="1">
    <citation type="submission" date="2021-05" db="EMBL/GenBank/DDBJ databases">
        <authorList>
            <person name="Zhang Z.D."/>
            <person name="Osman G."/>
        </authorList>
    </citation>
    <scope>NUCLEOTIDE SEQUENCE [LARGE SCALE GENOMIC DNA]</scope>
    <source>
        <strain evidence="7 8">KCTC 32217</strain>
    </source>
</reference>
<keyword evidence="7" id="KW-0436">Ligase</keyword>
<dbReference type="AlphaFoldDB" id="A0AAP2CIX0"/>
<feature type="transmembrane region" description="Helical" evidence="5">
    <location>
        <begin position="294"/>
        <end position="314"/>
    </location>
</feature>
<dbReference type="PANTHER" id="PTHR37422">
    <property type="entry name" value="TEICHURONIC ACID BIOSYNTHESIS PROTEIN TUAE"/>
    <property type="match status" value="1"/>
</dbReference>
<feature type="domain" description="O-antigen ligase-related" evidence="6">
    <location>
        <begin position="212"/>
        <end position="354"/>
    </location>
</feature>